<evidence type="ECO:0000313" key="7">
    <source>
        <dbReference type="EMBL" id="PXF44530.1"/>
    </source>
</evidence>
<evidence type="ECO:0000256" key="4">
    <source>
        <dbReference type="ARBA" id="ARBA00022825"/>
    </source>
</evidence>
<dbReference type="InterPro" id="IPR043504">
    <property type="entry name" value="Peptidase_S1_PA_chymotrypsin"/>
</dbReference>
<dbReference type="PRINTS" id="PR00834">
    <property type="entry name" value="PROTEASES2C"/>
</dbReference>
<dbReference type="GO" id="GO:0004252">
    <property type="term" value="F:serine-type endopeptidase activity"/>
    <property type="evidence" value="ECO:0007669"/>
    <property type="project" value="InterPro"/>
</dbReference>
<dbReference type="InterPro" id="IPR041517">
    <property type="entry name" value="DEGP_PDZ"/>
</dbReference>
<dbReference type="SUPFAM" id="SSF50494">
    <property type="entry name" value="Trypsin-like serine proteases"/>
    <property type="match status" value="1"/>
</dbReference>
<evidence type="ECO:0000259" key="6">
    <source>
        <dbReference type="Pfam" id="PF17815"/>
    </source>
</evidence>
<keyword evidence="8" id="KW-1185">Reference proteome</keyword>
<dbReference type="AlphaFoldDB" id="A0A2V3ITT9"/>
<comment type="caution">
    <text evidence="7">The sequence shown here is derived from an EMBL/GenBank/DDBJ whole genome shotgun (WGS) entry which is preliminary data.</text>
</comment>
<dbReference type="STRING" id="448386.A0A2V3ITT9"/>
<reference evidence="7 8" key="1">
    <citation type="journal article" date="2018" name="Mol. Biol. Evol.">
        <title>Analysis of the draft genome of the red seaweed Gracilariopsis chorda provides insights into genome size evolution in Rhodophyta.</title>
        <authorList>
            <person name="Lee J."/>
            <person name="Yang E.C."/>
            <person name="Graf L."/>
            <person name="Yang J.H."/>
            <person name="Qiu H."/>
            <person name="Zel Zion U."/>
            <person name="Chan C.X."/>
            <person name="Stephens T.G."/>
            <person name="Weber A.P.M."/>
            <person name="Boo G.H."/>
            <person name="Boo S.M."/>
            <person name="Kim K.M."/>
            <person name="Shin Y."/>
            <person name="Jung M."/>
            <person name="Lee S.J."/>
            <person name="Yim H.S."/>
            <person name="Lee J.H."/>
            <person name="Bhattacharya D."/>
            <person name="Yoon H.S."/>
        </authorList>
    </citation>
    <scope>NUCLEOTIDE SEQUENCE [LARGE SCALE GENOMIC DNA]</scope>
    <source>
        <strain evidence="7 8">SKKU-2015</strain>
        <tissue evidence="7">Whole body</tissue>
    </source>
</reference>
<feature type="region of interest" description="Disordered" evidence="5">
    <location>
        <begin position="1"/>
        <end position="37"/>
    </location>
</feature>
<comment type="similarity">
    <text evidence="1">Belongs to the peptidase S1C family.</text>
</comment>
<accession>A0A2V3ITT9</accession>
<dbReference type="OrthoDB" id="4217619at2759"/>
<proteinExistence type="inferred from homology"/>
<dbReference type="SUPFAM" id="SSF50156">
    <property type="entry name" value="PDZ domain-like"/>
    <property type="match status" value="1"/>
</dbReference>
<evidence type="ECO:0000256" key="3">
    <source>
        <dbReference type="ARBA" id="ARBA00022801"/>
    </source>
</evidence>
<dbReference type="EMBL" id="NBIV01000088">
    <property type="protein sequence ID" value="PXF44530.1"/>
    <property type="molecule type" value="Genomic_DNA"/>
</dbReference>
<keyword evidence="3" id="KW-0378">Hydrolase</keyword>
<sequence length="545" mass="61377">MSLDRQRRRPPARPQPKLKAPHQPLQTAVPQTQQAAPHPQVSELSYDIVLDSVLKVYCTHCEPNYELPWAMTPQRHSTSSAFIIPGRRILTNAHSVEHHTAVRVKKRYSDIKYDAHVIAIGNECDIALLQVDDDEFWQEFEEYHKLGQLLHPGPLPELQDPVRVIGYPSPGNQLGITAGVCSRVEMLHYAHGQGELLAVQIDAAINPGNSGGPVINENLQVIGIAFQSVDPSHADSVGYFIPYSVVDHFLDDISRHKRYTGFPFCGFRWQKMENHYLRRAYGMESSSSGILVTWVAETVDATRVLKKGDVITHMDGVSISNAGTIPFRNGERIDLDYLVTSKFSGDILSVTFQRNGKRHEESYKLSQMGAHSLVQVHDAQHMERRQPEYVVCGGLVFQSLSEPFLRAVYGDSWLYEAPVALIELYYNGAKTRAGRSEVVLLTQILSTACTTGYESDREYFVRIVERLNSKPVNNLHHLAELLDALPSDVRDLRFELDRDTVVIVDRRAALEEERDILRTYCISAPRSLADQKVHTEGNGKCESTD</sequence>
<organism evidence="7 8">
    <name type="scientific">Gracilariopsis chorda</name>
    <dbReference type="NCBI Taxonomy" id="448386"/>
    <lineage>
        <taxon>Eukaryota</taxon>
        <taxon>Rhodophyta</taxon>
        <taxon>Florideophyceae</taxon>
        <taxon>Rhodymeniophycidae</taxon>
        <taxon>Gracilariales</taxon>
        <taxon>Gracilariaceae</taxon>
        <taxon>Gracilariopsis</taxon>
    </lineage>
</organism>
<dbReference type="Gene3D" id="2.30.42.10">
    <property type="match status" value="1"/>
</dbReference>
<evidence type="ECO:0000256" key="2">
    <source>
        <dbReference type="ARBA" id="ARBA00022670"/>
    </source>
</evidence>
<keyword evidence="4" id="KW-0720">Serine protease</keyword>
<dbReference type="InterPro" id="IPR001940">
    <property type="entry name" value="Peptidase_S1C"/>
</dbReference>
<dbReference type="Proteomes" id="UP000247409">
    <property type="component" value="Unassembled WGS sequence"/>
</dbReference>
<feature type="compositionally biased region" description="Low complexity" evidence="5">
    <location>
        <begin position="15"/>
        <end position="37"/>
    </location>
</feature>
<keyword evidence="2 7" id="KW-0645">Protease</keyword>
<name>A0A2V3ITT9_9FLOR</name>
<evidence type="ECO:0000313" key="8">
    <source>
        <dbReference type="Proteomes" id="UP000247409"/>
    </source>
</evidence>
<evidence type="ECO:0000256" key="5">
    <source>
        <dbReference type="SAM" id="MobiDB-lite"/>
    </source>
</evidence>
<protein>
    <submittedName>
        <fullName evidence="7">Protease Do-like 9</fullName>
    </submittedName>
</protein>
<dbReference type="InterPro" id="IPR046449">
    <property type="entry name" value="DEGP_PDZ_sf"/>
</dbReference>
<dbReference type="InterPro" id="IPR036034">
    <property type="entry name" value="PDZ_sf"/>
</dbReference>
<dbReference type="InterPro" id="IPR009003">
    <property type="entry name" value="Peptidase_S1_PA"/>
</dbReference>
<dbReference type="Pfam" id="PF13365">
    <property type="entry name" value="Trypsin_2"/>
    <property type="match status" value="1"/>
</dbReference>
<dbReference type="Gene3D" id="3.20.190.20">
    <property type="match status" value="1"/>
</dbReference>
<dbReference type="GO" id="GO:0006508">
    <property type="term" value="P:proteolysis"/>
    <property type="evidence" value="ECO:0007669"/>
    <property type="project" value="UniProtKB-KW"/>
</dbReference>
<dbReference type="PANTHER" id="PTHR45980">
    <property type="match status" value="1"/>
</dbReference>
<dbReference type="Pfam" id="PF17815">
    <property type="entry name" value="PDZ_3"/>
    <property type="match status" value="1"/>
</dbReference>
<dbReference type="PANTHER" id="PTHR45980:SF18">
    <property type="entry name" value="PROTEASE DO-LIKE 9"/>
    <property type="match status" value="1"/>
</dbReference>
<gene>
    <name evidence="7" type="ORF">BWQ96_05708</name>
</gene>
<feature type="compositionally biased region" description="Basic residues" evidence="5">
    <location>
        <begin position="1"/>
        <end position="11"/>
    </location>
</feature>
<feature type="domain" description="Protease Do-like PDZ" evidence="6">
    <location>
        <begin position="381"/>
        <end position="527"/>
    </location>
</feature>
<evidence type="ECO:0000256" key="1">
    <source>
        <dbReference type="ARBA" id="ARBA00010541"/>
    </source>
</evidence>
<dbReference type="Gene3D" id="2.40.10.10">
    <property type="entry name" value="Trypsin-like serine proteases"/>
    <property type="match status" value="2"/>
</dbReference>